<dbReference type="STRING" id="1836467.BTR34_08470"/>
<dbReference type="InterPro" id="IPR013785">
    <property type="entry name" value="Aldolase_TIM"/>
</dbReference>
<gene>
    <name evidence="2" type="ORF">A9200_00120</name>
</gene>
<dbReference type="PANTHER" id="PTHR42966">
    <property type="entry name" value="N-ACETYLNEURAMINATE SYNTHASE"/>
    <property type="match status" value="1"/>
</dbReference>
<dbReference type="InterPro" id="IPR013132">
    <property type="entry name" value="PseI/NeuA/B-like_N"/>
</dbReference>
<evidence type="ECO:0000259" key="1">
    <source>
        <dbReference type="PROSITE" id="PS50844"/>
    </source>
</evidence>
<dbReference type="InterPro" id="IPR036732">
    <property type="entry name" value="AFP_Neu5c_C_sf"/>
</dbReference>
<dbReference type="InterPro" id="IPR020007">
    <property type="entry name" value="NeuB/NeuA"/>
</dbReference>
<dbReference type="InterPro" id="IPR006190">
    <property type="entry name" value="SAF_AFP_Neu5Ac"/>
</dbReference>
<dbReference type="PROSITE" id="PS50844">
    <property type="entry name" value="AFP_LIKE"/>
    <property type="match status" value="1"/>
</dbReference>
<proteinExistence type="predicted"/>
<organism evidence="2 3">
    <name type="scientific">Maribacter hydrothermalis</name>
    <dbReference type="NCBI Taxonomy" id="1836467"/>
    <lineage>
        <taxon>Bacteria</taxon>
        <taxon>Pseudomonadati</taxon>
        <taxon>Bacteroidota</taxon>
        <taxon>Flavobacteriia</taxon>
        <taxon>Flavobacteriales</taxon>
        <taxon>Flavobacteriaceae</taxon>
        <taxon>Maribacter</taxon>
    </lineage>
</organism>
<dbReference type="KEGG" id="mart:BTR34_08470"/>
<dbReference type="Pfam" id="PF08666">
    <property type="entry name" value="SAF"/>
    <property type="match status" value="1"/>
</dbReference>
<protein>
    <submittedName>
        <fullName evidence="2">N-acetylneuraminate synthase</fullName>
    </submittedName>
</protein>
<feature type="domain" description="AFP-like" evidence="1">
    <location>
        <begin position="284"/>
        <end position="334"/>
    </location>
</feature>
<dbReference type="Pfam" id="PF03102">
    <property type="entry name" value="NeuB"/>
    <property type="match status" value="1"/>
</dbReference>
<dbReference type="Proteomes" id="UP000092164">
    <property type="component" value="Unassembled WGS sequence"/>
</dbReference>
<evidence type="ECO:0000313" key="2">
    <source>
        <dbReference type="EMBL" id="OBR41831.1"/>
    </source>
</evidence>
<dbReference type="AlphaFoldDB" id="A0A1B7ZE70"/>
<dbReference type="PANTHER" id="PTHR42966:SF1">
    <property type="entry name" value="SIALIC ACID SYNTHASE"/>
    <property type="match status" value="1"/>
</dbReference>
<dbReference type="Gene3D" id="3.90.1210.10">
    <property type="entry name" value="Antifreeze-like/N-acetylneuraminic acid synthase C-terminal domain"/>
    <property type="match status" value="1"/>
</dbReference>
<dbReference type="SUPFAM" id="SSF51569">
    <property type="entry name" value="Aldolase"/>
    <property type="match status" value="1"/>
</dbReference>
<dbReference type="InterPro" id="IPR013974">
    <property type="entry name" value="SAF"/>
</dbReference>
<dbReference type="RefSeq" id="WP_068480087.1">
    <property type="nucleotide sequence ID" value="NZ_CP018760.1"/>
</dbReference>
<accession>A0A1B7ZE70</accession>
<dbReference type="OrthoDB" id="9814210at2"/>
<name>A0A1B7ZE70_9FLAO</name>
<sequence>MKNKVLIIAEAGVNHNGDISLAKKLIDAASDAGVDYVKFQTFNSKKLVSKSAQKADYQKENTNDKGKSQLKMLQKLELSKEDHLVLIQHCKERSIKFLSTAFDLDSIDFLNELKIDLWKVPSGEITNLPYLRKLGGLGKPVIISTGMAEMSEIEDAINVIVSSGTKKEEITVLHCNTEYPTPMHDVNLTAMNTIKEVFNVPIGYSDHTLGVEVPTAAVALGATVIEKHFTLDKTMDGPDHKASLEPNELKAMVTAIRNIEKALGNGVKAPSPSEAKNKSIARKSIVANKNISKGELFNESNITVKRPGTGISPMKWDDIIGTAATKNYKADELI</sequence>
<dbReference type="Gene3D" id="3.20.20.70">
    <property type="entry name" value="Aldolase class I"/>
    <property type="match status" value="1"/>
</dbReference>
<dbReference type="CDD" id="cd11615">
    <property type="entry name" value="SAF_NeuB_like"/>
    <property type="match status" value="1"/>
</dbReference>
<dbReference type="SUPFAM" id="SSF51269">
    <property type="entry name" value="AFP III-like domain"/>
    <property type="match status" value="1"/>
</dbReference>
<dbReference type="InterPro" id="IPR057736">
    <property type="entry name" value="SAF_PseI/NeuA/NeuB"/>
</dbReference>
<dbReference type="InterPro" id="IPR051690">
    <property type="entry name" value="PseI-like"/>
</dbReference>
<keyword evidence="3" id="KW-1185">Reference proteome</keyword>
<reference evidence="3" key="1">
    <citation type="submission" date="2016-06" db="EMBL/GenBank/DDBJ databases">
        <authorList>
            <person name="Zhan P."/>
        </authorList>
    </citation>
    <scope>NUCLEOTIDE SEQUENCE [LARGE SCALE GENOMIC DNA]</scope>
    <source>
        <strain evidence="3">T28</strain>
    </source>
</reference>
<dbReference type="EMBL" id="LZFP01000001">
    <property type="protein sequence ID" value="OBR41831.1"/>
    <property type="molecule type" value="Genomic_DNA"/>
</dbReference>
<dbReference type="GO" id="GO:0047444">
    <property type="term" value="F:N-acylneuraminate-9-phosphate synthase activity"/>
    <property type="evidence" value="ECO:0007669"/>
    <property type="project" value="TreeGrafter"/>
</dbReference>
<dbReference type="NCBIfam" id="TIGR03569">
    <property type="entry name" value="NeuB_NnaB"/>
    <property type="match status" value="1"/>
</dbReference>
<evidence type="ECO:0000313" key="3">
    <source>
        <dbReference type="Proteomes" id="UP000092164"/>
    </source>
</evidence>
<comment type="caution">
    <text evidence="2">The sequence shown here is derived from an EMBL/GenBank/DDBJ whole genome shotgun (WGS) entry which is preliminary data.</text>
</comment>
<dbReference type="GO" id="GO:0016051">
    <property type="term" value="P:carbohydrate biosynthetic process"/>
    <property type="evidence" value="ECO:0007669"/>
    <property type="project" value="InterPro"/>
</dbReference>